<dbReference type="RefSeq" id="WP_212948643.1">
    <property type="nucleotide sequence ID" value="NZ_BORW01000005.1"/>
</dbReference>
<protein>
    <submittedName>
        <fullName evidence="1">Uncharacterized protein</fullName>
    </submittedName>
</protein>
<evidence type="ECO:0000313" key="1">
    <source>
        <dbReference type="EMBL" id="GIO66603.1"/>
    </source>
</evidence>
<accession>A0ABQ4LUJ3</accession>
<dbReference type="EMBL" id="BORW01000005">
    <property type="protein sequence ID" value="GIO66603.1"/>
    <property type="molecule type" value="Genomic_DNA"/>
</dbReference>
<organism evidence="1 2">
    <name type="scientific">Paenibacillus cookii</name>
    <dbReference type="NCBI Taxonomy" id="157839"/>
    <lineage>
        <taxon>Bacteria</taxon>
        <taxon>Bacillati</taxon>
        <taxon>Bacillota</taxon>
        <taxon>Bacilli</taxon>
        <taxon>Bacillales</taxon>
        <taxon>Paenibacillaceae</taxon>
        <taxon>Paenibacillus</taxon>
    </lineage>
</organism>
<name>A0ABQ4LUJ3_9BACL</name>
<evidence type="ECO:0000313" key="2">
    <source>
        <dbReference type="Proteomes" id="UP000680638"/>
    </source>
</evidence>
<comment type="caution">
    <text evidence="1">The sequence shown here is derived from an EMBL/GenBank/DDBJ whole genome shotgun (WGS) entry which is preliminary data.</text>
</comment>
<gene>
    <name evidence="1" type="ORF">J21TS3_14240</name>
</gene>
<sequence length="147" mass="16770">MHPGGPRDGWEKQYKKRHWELNFTNDVSLELPEPLQAAETDDSKWKQSYVYGAGGERLSMTYLPAYDPNNGWEPVPGDGGGQNIQELLERKLIEQLTIILVRYAYDEKATDNIFVGDFRVENIYDGLYHASCFGNSGNIVVIRVRES</sequence>
<proteinExistence type="predicted"/>
<keyword evidence="2" id="KW-1185">Reference proteome</keyword>
<reference evidence="1 2" key="1">
    <citation type="submission" date="2021-03" db="EMBL/GenBank/DDBJ databases">
        <title>Antimicrobial resistance genes in bacteria isolated from Japanese honey, and their potential for conferring macrolide and lincosamide resistance in the American foulbrood pathogen Paenibacillus larvae.</title>
        <authorList>
            <person name="Okamoto M."/>
            <person name="Kumagai M."/>
            <person name="Kanamori H."/>
            <person name="Takamatsu D."/>
        </authorList>
    </citation>
    <scope>NUCLEOTIDE SEQUENCE [LARGE SCALE GENOMIC DNA]</scope>
    <source>
        <strain evidence="1 2">J21TS3</strain>
    </source>
</reference>
<dbReference type="Proteomes" id="UP000680638">
    <property type="component" value="Unassembled WGS sequence"/>
</dbReference>